<dbReference type="SUPFAM" id="SSF54427">
    <property type="entry name" value="NTF2-like"/>
    <property type="match status" value="1"/>
</dbReference>
<dbReference type="OrthoDB" id="7062869at2"/>
<dbReference type="PANTHER" id="PTHR41534">
    <property type="entry name" value="BLR3401 PROTEIN"/>
    <property type="match status" value="1"/>
</dbReference>
<dbReference type="InterPro" id="IPR000391">
    <property type="entry name" value="Rng_hydr_dOase-bsu"/>
</dbReference>
<evidence type="ECO:0000313" key="7">
    <source>
        <dbReference type="Proteomes" id="UP000265509"/>
    </source>
</evidence>
<gene>
    <name evidence="6" type="ORF">DWB85_04565</name>
</gene>
<evidence type="ECO:0000256" key="2">
    <source>
        <dbReference type="ARBA" id="ARBA00009570"/>
    </source>
</evidence>
<dbReference type="Gene3D" id="3.10.450.50">
    <property type="match status" value="1"/>
</dbReference>
<evidence type="ECO:0000256" key="3">
    <source>
        <dbReference type="ARBA" id="ARBA00022797"/>
    </source>
</evidence>
<sequence>MSTLSEYTAPEQQRALERFYFHEARLLDSRQYQQWLALLSPEISYRLPARTNPMVNNRQRGSEDMISVERELEDAGSLGCPLREERYVHLMLRVERAFKVNSWSENPPARTRRIIGNVELMARNGEALAVVSNFHLFYARPGSAEFLYSGQRRDTLCQEGDTYLLQQREVVLDYADINLPTVGLLF</sequence>
<comment type="similarity">
    <text evidence="2">Belongs to the bacterial ring-hydroxylating dioxygenase beta subunit family.</text>
</comment>
<evidence type="ECO:0000256" key="1">
    <source>
        <dbReference type="ARBA" id="ARBA00005211"/>
    </source>
</evidence>
<organism evidence="6 7">
    <name type="scientific">Seongchinamella sediminis</name>
    <dbReference type="NCBI Taxonomy" id="2283635"/>
    <lineage>
        <taxon>Bacteria</taxon>
        <taxon>Pseudomonadati</taxon>
        <taxon>Pseudomonadota</taxon>
        <taxon>Gammaproteobacteria</taxon>
        <taxon>Cellvibrionales</taxon>
        <taxon>Halieaceae</taxon>
        <taxon>Seongchinamella</taxon>
    </lineage>
</organism>
<dbReference type="AlphaFoldDB" id="A0A3L7E3Z8"/>
<dbReference type="CDD" id="cd00667">
    <property type="entry name" value="ring_hydroxylating_dioxygenases_beta"/>
    <property type="match status" value="1"/>
</dbReference>
<keyword evidence="5" id="KW-0560">Oxidoreductase</keyword>
<dbReference type="Proteomes" id="UP000265509">
    <property type="component" value="Unassembled WGS sequence"/>
</dbReference>
<reference evidence="6 7" key="1">
    <citation type="submission" date="2018-07" db="EMBL/GenBank/DDBJ databases">
        <title>Halioglobus sp. genome submission.</title>
        <authorList>
            <person name="Ye M.-Q."/>
            <person name="Du Z.-J."/>
        </authorList>
    </citation>
    <scope>NUCLEOTIDE SEQUENCE [LARGE SCALE GENOMIC DNA]</scope>
    <source>
        <strain evidence="6 7">U0301</strain>
    </source>
</reference>
<name>A0A3L7E3Z8_9GAMM</name>
<proteinExistence type="inferred from homology"/>
<dbReference type="PANTHER" id="PTHR41534:SF2">
    <property type="entry name" value="3-PHENYLPROPIONATE_CINNAMIC ACID DIOXYGENASE SUBUNIT BETA"/>
    <property type="match status" value="1"/>
</dbReference>
<dbReference type="GO" id="GO:0051213">
    <property type="term" value="F:dioxygenase activity"/>
    <property type="evidence" value="ECO:0007669"/>
    <property type="project" value="UniProtKB-KW"/>
</dbReference>
<comment type="pathway">
    <text evidence="1">Aromatic compound metabolism.</text>
</comment>
<comment type="caution">
    <text evidence="6">The sequence shown here is derived from an EMBL/GenBank/DDBJ whole genome shotgun (WGS) entry which is preliminary data.</text>
</comment>
<dbReference type="EMBL" id="QRAN01000003">
    <property type="protein sequence ID" value="RLQ23243.1"/>
    <property type="molecule type" value="Genomic_DNA"/>
</dbReference>
<keyword evidence="3" id="KW-0058">Aromatic hydrocarbons catabolism</keyword>
<keyword evidence="7" id="KW-1185">Reference proteome</keyword>
<dbReference type="Pfam" id="PF00866">
    <property type="entry name" value="Ring_hydroxyl_B"/>
    <property type="match status" value="1"/>
</dbReference>
<accession>A0A3L7E3Z8</accession>
<evidence type="ECO:0000256" key="4">
    <source>
        <dbReference type="ARBA" id="ARBA00022964"/>
    </source>
</evidence>
<protein>
    <submittedName>
        <fullName evidence="6">Uncharacterized protein</fullName>
    </submittedName>
</protein>
<evidence type="ECO:0000313" key="6">
    <source>
        <dbReference type="EMBL" id="RLQ23243.1"/>
    </source>
</evidence>
<keyword evidence="4" id="KW-0223">Dioxygenase</keyword>
<evidence type="ECO:0000256" key="5">
    <source>
        <dbReference type="ARBA" id="ARBA00023002"/>
    </source>
</evidence>
<dbReference type="RefSeq" id="WP_117953010.1">
    <property type="nucleotide sequence ID" value="NZ_QRAN01000003.1"/>
</dbReference>
<dbReference type="GO" id="GO:0019380">
    <property type="term" value="P:3-phenylpropionate catabolic process"/>
    <property type="evidence" value="ECO:0007669"/>
    <property type="project" value="TreeGrafter"/>
</dbReference>
<dbReference type="InterPro" id="IPR032710">
    <property type="entry name" value="NTF2-like_dom_sf"/>
</dbReference>